<feature type="compositionally biased region" description="Low complexity" evidence="1">
    <location>
        <begin position="498"/>
        <end position="523"/>
    </location>
</feature>
<organism evidence="2 3">
    <name type="scientific">Beauveria asiatica</name>
    <dbReference type="NCBI Taxonomy" id="1069075"/>
    <lineage>
        <taxon>Eukaryota</taxon>
        <taxon>Fungi</taxon>
        <taxon>Dikarya</taxon>
        <taxon>Ascomycota</taxon>
        <taxon>Pezizomycotina</taxon>
        <taxon>Sordariomycetes</taxon>
        <taxon>Hypocreomycetidae</taxon>
        <taxon>Hypocreales</taxon>
        <taxon>Cordycipitaceae</taxon>
        <taxon>Beauveria</taxon>
    </lineage>
</organism>
<feature type="compositionally biased region" description="Basic and acidic residues" evidence="1">
    <location>
        <begin position="790"/>
        <end position="801"/>
    </location>
</feature>
<feature type="region of interest" description="Disordered" evidence="1">
    <location>
        <begin position="490"/>
        <end position="530"/>
    </location>
</feature>
<feature type="compositionally biased region" description="Low complexity" evidence="1">
    <location>
        <begin position="47"/>
        <end position="60"/>
    </location>
</feature>
<feature type="compositionally biased region" description="Polar residues" evidence="1">
    <location>
        <begin position="326"/>
        <end position="339"/>
    </location>
</feature>
<feature type="compositionally biased region" description="Polar residues" evidence="1">
    <location>
        <begin position="193"/>
        <end position="209"/>
    </location>
</feature>
<feature type="region of interest" description="Disordered" evidence="1">
    <location>
        <begin position="268"/>
        <end position="291"/>
    </location>
</feature>
<evidence type="ECO:0000313" key="2">
    <source>
        <dbReference type="EMBL" id="KAK8147043.1"/>
    </source>
</evidence>
<proteinExistence type="predicted"/>
<evidence type="ECO:0000256" key="1">
    <source>
        <dbReference type="SAM" id="MobiDB-lite"/>
    </source>
</evidence>
<feature type="region of interest" description="Disordered" evidence="1">
    <location>
        <begin position="322"/>
        <end position="345"/>
    </location>
</feature>
<dbReference type="Proteomes" id="UP001397290">
    <property type="component" value="Unassembled WGS sequence"/>
</dbReference>
<feature type="compositionally biased region" description="Low complexity" evidence="1">
    <location>
        <begin position="381"/>
        <end position="391"/>
    </location>
</feature>
<evidence type="ECO:0000313" key="3">
    <source>
        <dbReference type="Proteomes" id="UP001397290"/>
    </source>
</evidence>
<feature type="region of interest" description="Disordered" evidence="1">
    <location>
        <begin position="32"/>
        <end position="67"/>
    </location>
</feature>
<feature type="region of interest" description="Disordered" evidence="1">
    <location>
        <begin position="92"/>
        <end position="117"/>
    </location>
</feature>
<feature type="region of interest" description="Disordered" evidence="1">
    <location>
        <begin position="702"/>
        <end position="742"/>
    </location>
</feature>
<sequence length="846" mass="92634">MARFTFVKGRKKSPPQLLIAEPLSKAHKILGSTPISIDSPKPWDDASSGLSGGTATSYTSTEDDSSDVRVAIAPSEDEWTSDSDMLPAIFESSGLESDSDRGTSKMTRGLRETQSSSTIRLRYDIPPPAPVMSKGVPSKIHKMLDLENHSNDPKLRKKPPMLDFSNLRNASRLSRKVSHSQLRTDETVANDVGSFNRSPSTSLTPNGKSQKIHKRDTKDEMPWPAVEKSQHSHMMGGKNRGNLMKEAPSLYYHYQQMTLRQLRKKAETLEGEQQRNEEDMEEASTEDDEVTEAGQNLPWLHDILPPTPQTAFMTGLTPAAFRDRSNSTASKVTASTKPSKTIAHPDLQETSMLMLSSDSEEDDGPVLVLHSQTNPKRHLPTTVTTCTTSHTQPSRAPSQASDYRPTHRSRKASSASANTYMTFPNTRRLSTDTSVSRRSGSKSSTLFHDATSLRTSLMSNVSNISTLHSSANYIREARAVTMLAGRGPSRVERDVESSPNAATPLANLPAAKKLSSPANTPPEELTPPLSPTSVDFFLRSARSSVDDSGSHNRYMAVTRQEEMLLSAWRNKQQHNKERPSEAPLQPAEGCNTLGFPRASTAEEVEVDETDSVFSAEISAVEAMIEFGFPAPPSTRKKPFFQNALAASACQSRRASTATTDQLSHFSTADTDSILDSIQPSLTPALTAETPLKGMLKASHRCEESEQREMTLDLDDTTSTPDTTDFSEYGHLTMPSWQSGRDKTSLHLSSSVSETMLIQSSSSHTMATSKTQQLGCVRSSPSAMVSVPEDGEPKYEYEDTPRPDSPVSPDIIPTVPQLRTTPTNLARLSAVGSSPMMNELGWWGDDD</sequence>
<reference evidence="2 3" key="1">
    <citation type="submission" date="2020-02" db="EMBL/GenBank/DDBJ databases">
        <title>Comparative genomics of the hypocrealean fungal genus Beauvera.</title>
        <authorList>
            <person name="Showalter D.N."/>
            <person name="Bushley K.E."/>
            <person name="Rehner S.A."/>
        </authorList>
    </citation>
    <scope>NUCLEOTIDE SEQUENCE [LARGE SCALE GENOMIC DNA]</scope>
    <source>
        <strain evidence="2 3">ARSEF4384</strain>
    </source>
</reference>
<comment type="caution">
    <text evidence="2">The sequence shown here is derived from an EMBL/GenBank/DDBJ whole genome shotgun (WGS) entry which is preliminary data.</text>
</comment>
<gene>
    <name evidence="2" type="ORF">G3M48_002247</name>
</gene>
<feature type="compositionally biased region" description="Polar residues" evidence="1">
    <location>
        <begin position="760"/>
        <end position="782"/>
    </location>
</feature>
<protein>
    <submittedName>
        <fullName evidence="2">Uncharacterized protein</fullName>
    </submittedName>
</protein>
<name>A0AAW0RYF0_9HYPO</name>
<feature type="region of interest" description="Disordered" evidence="1">
    <location>
        <begin position="175"/>
        <end position="235"/>
    </location>
</feature>
<accession>A0AAW0RYF0</accession>
<feature type="region of interest" description="Disordered" evidence="1">
    <location>
        <begin position="376"/>
        <end position="417"/>
    </location>
</feature>
<dbReference type="EMBL" id="JAAHCF010000173">
    <property type="protein sequence ID" value="KAK8147043.1"/>
    <property type="molecule type" value="Genomic_DNA"/>
</dbReference>
<keyword evidence="3" id="KW-1185">Reference proteome</keyword>
<dbReference type="AlphaFoldDB" id="A0AAW0RYF0"/>
<feature type="compositionally biased region" description="Basic and acidic residues" evidence="1">
    <location>
        <begin position="268"/>
        <end position="277"/>
    </location>
</feature>
<feature type="compositionally biased region" description="Polar residues" evidence="1">
    <location>
        <begin position="392"/>
        <end position="401"/>
    </location>
</feature>
<feature type="compositionally biased region" description="Acidic residues" evidence="1">
    <location>
        <begin position="278"/>
        <end position="291"/>
    </location>
</feature>
<feature type="region of interest" description="Disordered" evidence="1">
    <location>
        <begin position="760"/>
        <end position="818"/>
    </location>
</feature>